<evidence type="ECO:0000256" key="1">
    <source>
        <dbReference type="ARBA" id="ARBA00004613"/>
    </source>
</evidence>
<keyword evidence="8" id="KW-1015">Disulfide bond</keyword>
<evidence type="ECO:0000256" key="2">
    <source>
        <dbReference type="ARBA" id="ARBA00006449"/>
    </source>
</evidence>
<dbReference type="GO" id="GO:0006824">
    <property type="term" value="P:cobalt ion transport"/>
    <property type="evidence" value="ECO:0007669"/>
    <property type="project" value="UniProtKB-KW"/>
</dbReference>
<feature type="binding site" evidence="7">
    <location>
        <position position="211"/>
    </location>
    <ligand>
        <name>cyanocob(III)alamin</name>
        <dbReference type="ChEBI" id="CHEBI:17439"/>
    </ligand>
</feature>
<evidence type="ECO:0000256" key="10">
    <source>
        <dbReference type="SAM" id="SignalP"/>
    </source>
</evidence>
<dbReference type="AlphaFoldDB" id="A0AAN7NC91"/>
<evidence type="ECO:0000256" key="3">
    <source>
        <dbReference type="ARBA" id="ARBA00022426"/>
    </source>
</evidence>
<dbReference type="PANTHER" id="PTHR10559">
    <property type="entry name" value="TRANSCOBALAMIN-1/GASTRIC INTRINSIC FACTOR"/>
    <property type="match status" value="1"/>
</dbReference>
<evidence type="ECO:0000256" key="5">
    <source>
        <dbReference type="ARBA" id="ARBA00022729"/>
    </source>
</evidence>
<feature type="signal peptide" evidence="10">
    <location>
        <begin position="1"/>
        <end position="20"/>
    </location>
</feature>
<evidence type="ECO:0000256" key="7">
    <source>
        <dbReference type="PIRSR" id="PIRSR602157-1"/>
    </source>
</evidence>
<evidence type="ECO:0000313" key="12">
    <source>
        <dbReference type="EMBL" id="KAK4822792.1"/>
    </source>
</evidence>
<dbReference type="Pfam" id="PF01122">
    <property type="entry name" value="Cobalamin_bind"/>
    <property type="match status" value="2"/>
</dbReference>
<keyword evidence="3" id="KW-0171">Cobalt transport</keyword>
<dbReference type="PANTHER" id="PTHR10559:SF15">
    <property type="entry name" value="COBALAMIN BINDING INTRINSIC FACTOR"/>
    <property type="match status" value="1"/>
</dbReference>
<keyword evidence="4" id="KW-0964">Secreted</keyword>
<feature type="chain" id="PRO_5043041456" description="Transcobalamin-like C-terminal domain-containing protein" evidence="10">
    <location>
        <begin position="21"/>
        <end position="455"/>
    </location>
</feature>
<dbReference type="Pfam" id="PF14478">
    <property type="entry name" value="DUF4430"/>
    <property type="match status" value="1"/>
</dbReference>
<dbReference type="GO" id="GO:0031419">
    <property type="term" value="F:cobalamin binding"/>
    <property type="evidence" value="ECO:0007669"/>
    <property type="project" value="InterPro"/>
</dbReference>
<sequence length="455" mass="49022">MLGVAFGIGVLLALAGGTAARGCVAPNQLVSKMVQRLEESVNVEEPPNPSVLLALNLATATGSPTYKWLLQEIQEEAVKRAQKDMTSGEVALYVLALLSSCRDPRHVEALGQTVDLLRVLQQKTDVEVARLGTPGREGGPGVPGEAFPSPPARSPVSSPHFAEVEGIPKTTLYSVSLDTLGLCLTGVGNYQKAAVLLAKQVLNPKKHLSVDTRAVAALALACTYNRTEQQNVQELLRTALSTVTKGFLNEQEKNDGMIGNIYSMGLALQALEATAKFYAPQKWDCAQAFSVVYSHDYRQPMAIAQVLPALVGRSYLEAASLDCTTSASVSPGPQQSPSPKLDAPGVHRALITVHYAIVNELQGKHFRYATSVRVPAGSTLLEVLQVAEKEKPNIFSFRTEYTSWGPMVVSIHGLAANPDDRTYWQFLSGRDALQEGVGTYKPQDGEHIHAVFSTY</sequence>
<feature type="binding site" evidence="7">
    <location>
        <position position="305"/>
    </location>
    <ligand>
        <name>cyanocob(III)alamin</name>
        <dbReference type="ChEBI" id="CHEBI:17439"/>
    </ligand>
</feature>
<keyword evidence="3" id="KW-0406">Ion transport</keyword>
<keyword evidence="5 10" id="KW-0732">Signal</keyword>
<gene>
    <name evidence="12" type="ORF">QYF61_019983</name>
</gene>
<dbReference type="Gene3D" id="1.50.10.20">
    <property type="match status" value="2"/>
</dbReference>
<dbReference type="InterPro" id="IPR051588">
    <property type="entry name" value="Cobalamin_Transport"/>
</dbReference>
<feature type="disulfide bond" evidence="8">
    <location>
        <begin position="23"/>
        <end position="285"/>
    </location>
</feature>
<dbReference type="Proteomes" id="UP001333110">
    <property type="component" value="Unassembled WGS sequence"/>
</dbReference>
<evidence type="ECO:0000256" key="4">
    <source>
        <dbReference type="ARBA" id="ARBA00022525"/>
    </source>
</evidence>
<keyword evidence="6 7" id="KW-0170">Cobalt</keyword>
<comment type="subcellular location">
    <subcellularLocation>
        <location evidence="1">Secreted</location>
    </subcellularLocation>
</comment>
<feature type="binding site" evidence="7">
    <location>
        <position position="433"/>
    </location>
    <ligand>
        <name>cyanocob(III)alamin</name>
        <dbReference type="ChEBI" id="CHEBI:17439"/>
    </ligand>
</feature>
<keyword evidence="13" id="KW-1185">Reference proteome</keyword>
<evidence type="ECO:0000313" key="13">
    <source>
        <dbReference type="Proteomes" id="UP001333110"/>
    </source>
</evidence>
<comment type="caution">
    <text evidence="12">The sequence shown here is derived from an EMBL/GenBank/DDBJ whole genome shotgun (WGS) entry which is preliminary data.</text>
</comment>
<feature type="disulfide bond" evidence="8">
    <location>
        <begin position="183"/>
        <end position="222"/>
    </location>
</feature>
<proteinExistence type="inferred from homology"/>
<dbReference type="InterPro" id="IPR002157">
    <property type="entry name" value="Cbl-bd_prot"/>
</dbReference>
<feature type="binding site" evidence="7">
    <location>
        <position position="260"/>
    </location>
    <ligand>
        <name>cyanocob(III)alamin</name>
        <dbReference type="ChEBI" id="CHEBI:17439"/>
    </ligand>
</feature>
<keyword evidence="3" id="KW-0813">Transport</keyword>
<name>A0AAN7NC91_MYCAM</name>
<dbReference type="GO" id="GO:0015889">
    <property type="term" value="P:cobalamin transport"/>
    <property type="evidence" value="ECO:0007669"/>
    <property type="project" value="InterPro"/>
</dbReference>
<comment type="similarity">
    <text evidence="2">Belongs to the eukaryotic cobalamin transport proteins family.</text>
</comment>
<protein>
    <recommendedName>
        <fullName evidence="11">Transcobalamin-like C-terminal domain-containing protein</fullName>
    </recommendedName>
</protein>
<dbReference type="GO" id="GO:0005615">
    <property type="term" value="C:extracellular space"/>
    <property type="evidence" value="ECO:0007669"/>
    <property type="project" value="TreeGrafter"/>
</dbReference>
<feature type="domain" description="Transcobalamin-like C-terminal" evidence="11">
    <location>
        <begin position="377"/>
        <end position="449"/>
    </location>
</feature>
<dbReference type="EMBL" id="JAUNZN010000004">
    <property type="protein sequence ID" value="KAK4822792.1"/>
    <property type="molecule type" value="Genomic_DNA"/>
</dbReference>
<organism evidence="12 13">
    <name type="scientific">Mycteria americana</name>
    <name type="common">Wood stork</name>
    <dbReference type="NCBI Taxonomy" id="33587"/>
    <lineage>
        <taxon>Eukaryota</taxon>
        <taxon>Metazoa</taxon>
        <taxon>Chordata</taxon>
        <taxon>Craniata</taxon>
        <taxon>Vertebrata</taxon>
        <taxon>Euteleostomi</taxon>
        <taxon>Archelosauria</taxon>
        <taxon>Archosauria</taxon>
        <taxon>Dinosauria</taxon>
        <taxon>Saurischia</taxon>
        <taxon>Theropoda</taxon>
        <taxon>Coelurosauria</taxon>
        <taxon>Aves</taxon>
        <taxon>Neognathae</taxon>
        <taxon>Neoaves</taxon>
        <taxon>Aequornithes</taxon>
        <taxon>Ciconiiformes</taxon>
        <taxon>Ciconiidae</taxon>
        <taxon>Mycteria</taxon>
    </lineage>
</organism>
<feature type="region of interest" description="Disordered" evidence="9">
    <location>
        <begin position="131"/>
        <end position="159"/>
    </location>
</feature>
<evidence type="ECO:0000256" key="8">
    <source>
        <dbReference type="PIRSR" id="PIRSR602157-2"/>
    </source>
</evidence>
<accession>A0AAN7NC91</accession>
<feature type="binding site" evidence="7">
    <location>
        <position position="455"/>
    </location>
    <ligand>
        <name>cyanocob(III)alamin</name>
        <dbReference type="ChEBI" id="CHEBI:17439"/>
    </ligand>
</feature>
<reference evidence="12 13" key="1">
    <citation type="journal article" date="2023" name="J. Hered.">
        <title>Chromosome-level genome of the wood stork (Mycteria americana) provides insight into avian chromosome evolution.</title>
        <authorList>
            <person name="Flamio R. Jr."/>
            <person name="Ramstad K.M."/>
        </authorList>
    </citation>
    <scope>NUCLEOTIDE SEQUENCE [LARGE SCALE GENOMIC DNA]</scope>
    <source>
        <strain evidence="12">JAX WOST 10</strain>
    </source>
</reference>
<dbReference type="Gene3D" id="2.170.130.30">
    <property type="match status" value="1"/>
</dbReference>
<evidence type="ECO:0000256" key="9">
    <source>
        <dbReference type="SAM" id="MobiDB-lite"/>
    </source>
</evidence>
<evidence type="ECO:0000259" key="11">
    <source>
        <dbReference type="Pfam" id="PF14478"/>
    </source>
</evidence>
<dbReference type="InterPro" id="IPR027954">
    <property type="entry name" value="Transcobalamin-like_C"/>
</dbReference>
<evidence type="ECO:0000256" key="6">
    <source>
        <dbReference type="ARBA" id="ARBA00023285"/>
    </source>
</evidence>